<evidence type="ECO:0000313" key="3">
    <source>
        <dbReference type="Proteomes" id="UP000006591"/>
    </source>
</evidence>
<feature type="region of interest" description="Disordered" evidence="1">
    <location>
        <begin position="72"/>
        <end position="91"/>
    </location>
</feature>
<dbReference type="HOGENOM" id="CLU_2430801_0_0_1"/>
<proteinExistence type="predicted"/>
<evidence type="ECO:0000313" key="2">
    <source>
        <dbReference type="EnsemblPlants" id="ONIVA05G13920.7"/>
    </source>
</evidence>
<keyword evidence="3" id="KW-1185">Reference proteome</keyword>
<evidence type="ECO:0000256" key="1">
    <source>
        <dbReference type="SAM" id="MobiDB-lite"/>
    </source>
</evidence>
<accession>A0A0E0HDB2</accession>
<sequence length="91" mass="9741">MTPFKCLRECLTANLRGRLGLKSTVSCTAARRAPPPSSGEAVARTARESPTLATTRRSPCLTRDSAVQPLWTASRRRLARSSASTAAQAAR</sequence>
<feature type="compositionally biased region" description="Low complexity" evidence="1">
    <location>
        <begin position="80"/>
        <end position="91"/>
    </location>
</feature>
<reference evidence="2" key="1">
    <citation type="submission" date="2015-04" db="UniProtKB">
        <authorList>
            <consortium name="EnsemblPlants"/>
        </authorList>
    </citation>
    <scope>IDENTIFICATION</scope>
    <source>
        <strain evidence="2">SL10</strain>
    </source>
</reference>
<organism evidence="2">
    <name type="scientific">Oryza nivara</name>
    <name type="common">Indian wild rice</name>
    <name type="synonym">Oryza sativa f. spontanea</name>
    <dbReference type="NCBI Taxonomy" id="4536"/>
    <lineage>
        <taxon>Eukaryota</taxon>
        <taxon>Viridiplantae</taxon>
        <taxon>Streptophyta</taxon>
        <taxon>Embryophyta</taxon>
        <taxon>Tracheophyta</taxon>
        <taxon>Spermatophyta</taxon>
        <taxon>Magnoliopsida</taxon>
        <taxon>Liliopsida</taxon>
        <taxon>Poales</taxon>
        <taxon>Poaceae</taxon>
        <taxon>BOP clade</taxon>
        <taxon>Oryzoideae</taxon>
        <taxon>Oryzeae</taxon>
        <taxon>Oryzinae</taxon>
        <taxon>Oryza</taxon>
    </lineage>
</organism>
<dbReference type="AlphaFoldDB" id="A0A0E0HDB2"/>
<name>A0A0E0HDB2_ORYNI</name>
<protein>
    <submittedName>
        <fullName evidence="2">Uncharacterized protein</fullName>
    </submittedName>
</protein>
<dbReference type="EnsemblPlants" id="ONIVA05G13920.7">
    <property type="protein sequence ID" value="ONIVA05G13920.7"/>
    <property type="gene ID" value="ONIVA05G13920"/>
</dbReference>
<dbReference type="Proteomes" id="UP000006591">
    <property type="component" value="Chromosome 5"/>
</dbReference>
<dbReference type="Gramene" id="ONIVA05G13920.7">
    <property type="protein sequence ID" value="ONIVA05G13920.7"/>
    <property type="gene ID" value="ONIVA05G13920"/>
</dbReference>
<feature type="region of interest" description="Disordered" evidence="1">
    <location>
        <begin position="29"/>
        <end position="59"/>
    </location>
</feature>
<reference evidence="2" key="2">
    <citation type="submission" date="2018-04" db="EMBL/GenBank/DDBJ databases">
        <title>OnivRS2 (Oryza nivara Reference Sequence Version 2).</title>
        <authorList>
            <person name="Zhang J."/>
            <person name="Kudrna D."/>
            <person name="Lee S."/>
            <person name="Talag J."/>
            <person name="Rajasekar S."/>
            <person name="Welchert J."/>
            <person name="Hsing Y.-I."/>
            <person name="Wing R.A."/>
        </authorList>
    </citation>
    <scope>NUCLEOTIDE SEQUENCE [LARGE SCALE GENOMIC DNA]</scope>
    <source>
        <strain evidence="2">SL10</strain>
    </source>
</reference>